<evidence type="ECO:0000256" key="2">
    <source>
        <dbReference type="ARBA" id="ARBA00022491"/>
    </source>
</evidence>
<dbReference type="OrthoDB" id="10047910at2759"/>
<evidence type="ECO:0000259" key="6">
    <source>
        <dbReference type="PROSITE" id="PS50888"/>
    </source>
</evidence>
<dbReference type="GO" id="GO:0032922">
    <property type="term" value="P:circadian regulation of gene expression"/>
    <property type="evidence" value="ECO:0007669"/>
    <property type="project" value="TreeGrafter"/>
</dbReference>
<dbReference type="PROSITE" id="PS50888">
    <property type="entry name" value="BHLH"/>
    <property type="match status" value="1"/>
</dbReference>
<dbReference type="Pfam" id="PF00010">
    <property type="entry name" value="HLH"/>
    <property type="match status" value="1"/>
</dbReference>
<feature type="domain" description="BHLH" evidence="6">
    <location>
        <begin position="18"/>
        <end position="70"/>
    </location>
</feature>
<evidence type="ECO:0000256" key="1">
    <source>
        <dbReference type="ARBA" id="ARBA00004123"/>
    </source>
</evidence>
<dbReference type="GO" id="GO:0005737">
    <property type="term" value="C:cytoplasm"/>
    <property type="evidence" value="ECO:0007669"/>
    <property type="project" value="InterPro"/>
</dbReference>
<dbReference type="PANTHER" id="PTHR11723">
    <property type="entry name" value="DNA-BINDING PROTEIN INHIBITOR"/>
    <property type="match status" value="1"/>
</dbReference>
<dbReference type="Gene3D" id="4.10.280.10">
    <property type="entry name" value="Helix-loop-helix DNA-binding domain"/>
    <property type="match status" value="1"/>
</dbReference>
<dbReference type="SUPFAM" id="SSF47459">
    <property type="entry name" value="HLH, helix-loop-helix DNA-binding domain"/>
    <property type="match status" value="1"/>
</dbReference>
<protein>
    <recommendedName>
        <fullName evidence="6">BHLH domain-containing protein</fullName>
    </recommendedName>
</protein>
<evidence type="ECO:0000256" key="3">
    <source>
        <dbReference type="ARBA" id="ARBA00023015"/>
    </source>
</evidence>
<organism evidence="7 8">
    <name type="scientific">Araneus ventricosus</name>
    <name type="common">Orbweaver spider</name>
    <name type="synonym">Epeira ventricosa</name>
    <dbReference type="NCBI Taxonomy" id="182803"/>
    <lineage>
        <taxon>Eukaryota</taxon>
        <taxon>Metazoa</taxon>
        <taxon>Ecdysozoa</taxon>
        <taxon>Arthropoda</taxon>
        <taxon>Chelicerata</taxon>
        <taxon>Arachnida</taxon>
        <taxon>Araneae</taxon>
        <taxon>Araneomorphae</taxon>
        <taxon>Entelegynae</taxon>
        <taxon>Araneoidea</taxon>
        <taxon>Araneidae</taxon>
        <taxon>Araneus</taxon>
    </lineage>
</organism>
<sequence length="133" mass="14796">MKAQCDLQMATKQMDQKMLKGRVNKDRDVTSEEMQSLLCKLKTLVPNMPRHKKLSKLEIIQYVIDYIMDLQIALETHPAATRPNNAVLSAIAPNRQPLGVLSPAINTCAAQEVTQSEKIPIVDVISANRPVSC</sequence>
<keyword evidence="2" id="KW-0678">Repressor</keyword>
<dbReference type="GO" id="GO:0005634">
    <property type="term" value="C:nucleus"/>
    <property type="evidence" value="ECO:0007669"/>
    <property type="project" value="UniProtKB-SubCell"/>
</dbReference>
<dbReference type="PANTHER" id="PTHR11723:SF17">
    <property type="entry name" value="PROTEIN EXTRA-MACROCHAETAE"/>
    <property type="match status" value="1"/>
</dbReference>
<evidence type="ECO:0000256" key="5">
    <source>
        <dbReference type="ARBA" id="ARBA00023242"/>
    </source>
</evidence>
<dbReference type="GO" id="GO:0030154">
    <property type="term" value="P:cell differentiation"/>
    <property type="evidence" value="ECO:0007669"/>
    <property type="project" value="TreeGrafter"/>
</dbReference>
<gene>
    <name evidence="7" type="ORF">AVEN_55693_1</name>
</gene>
<evidence type="ECO:0000256" key="4">
    <source>
        <dbReference type="ARBA" id="ARBA00023163"/>
    </source>
</evidence>
<dbReference type="InterPro" id="IPR036638">
    <property type="entry name" value="HLH_DNA-bd_sf"/>
</dbReference>
<dbReference type="InterPro" id="IPR011598">
    <property type="entry name" value="bHLH_dom"/>
</dbReference>
<evidence type="ECO:0000313" key="8">
    <source>
        <dbReference type="Proteomes" id="UP000499080"/>
    </source>
</evidence>
<keyword evidence="4" id="KW-0804">Transcription</keyword>
<dbReference type="Proteomes" id="UP000499080">
    <property type="component" value="Unassembled WGS sequence"/>
</dbReference>
<accession>A0A4Y2IXP5</accession>
<proteinExistence type="predicted"/>
<keyword evidence="3" id="KW-0805">Transcription regulation</keyword>
<dbReference type="InterPro" id="IPR026052">
    <property type="entry name" value="DNA-bd_prot-inh"/>
</dbReference>
<dbReference type="AlphaFoldDB" id="A0A4Y2IXP5"/>
<name>A0A4Y2IXP5_ARAVE</name>
<comment type="caution">
    <text evidence="7">The sequence shown here is derived from an EMBL/GenBank/DDBJ whole genome shotgun (WGS) entry which is preliminary data.</text>
</comment>
<keyword evidence="8" id="KW-1185">Reference proteome</keyword>
<dbReference type="GO" id="GO:0000122">
    <property type="term" value="P:negative regulation of transcription by RNA polymerase II"/>
    <property type="evidence" value="ECO:0007669"/>
    <property type="project" value="InterPro"/>
</dbReference>
<comment type="subcellular location">
    <subcellularLocation>
        <location evidence="1">Nucleus</location>
    </subcellularLocation>
</comment>
<dbReference type="GO" id="GO:0046983">
    <property type="term" value="F:protein dimerization activity"/>
    <property type="evidence" value="ECO:0007669"/>
    <property type="project" value="InterPro"/>
</dbReference>
<dbReference type="EMBL" id="BGPR01003026">
    <property type="protein sequence ID" value="GBM82701.1"/>
    <property type="molecule type" value="Genomic_DNA"/>
</dbReference>
<reference evidence="7 8" key="1">
    <citation type="journal article" date="2019" name="Sci. Rep.">
        <title>Orb-weaving spider Araneus ventricosus genome elucidates the spidroin gene catalogue.</title>
        <authorList>
            <person name="Kono N."/>
            <person name="Nakamura H."/>
            <person name="Ohtoshi R."/>
            <person name="Moran D.A.P."/>
            <person name="Shinohara A."/>
            <person name="Yoshida Y."/>
            <person name="Fujiwara M."/>
            <person name="Mori M."/>
            <person name="Tomita M."/>
            <person name="Arakawa K."/>
        </authorList>
    </citation>
    <scope>NUCLEOTIDE SEQUENCE [LARGE SCALE GENOMIC DNA]</scope>
</reference>
<keyword evidence="5" id="KW-0539">Nucleus</keyword>
<evidence type="ECO:0000313" key="7">
    <source>
        <dbReference type="EMBL" id="GBM82701.1"/>
    </source>
</evidence>